<dbReference type="AlphaFoldDB" id="A0AAV6HNV4"/>
<dbReference type="EMBL" id="JACTNZ010000013">
    <property type="protein sequence ID" value="KAG5514644.1"/>
    <property type="molecule type" value="Genomic_DNA"/>
</dbReference>
<protein>
    <submittedName>
        <fullName evidence="1">Uncharacterized protein</fullName>
    </submittedName>
</protein>
<organism evidence="1 2">
    <name type="scientific">Rhododendron griersonianum</name>
    <dbReference type="NCBI Taxonomy" id="479676"/>
    <lineage>
        <taxon>Eukaryota</taxon>
        <taxon>Viridiplantae</taxon>
        <taxon>Streptophyta</taxon>
        <taxon>Embryophyta</taxon>
        <taxon>Tracheophyta</taxon>
        <taxon>Spermatophyta</taxon>
        <taxon>Magnoliopsida</taxon>
        <taxon>eudicotyledons</taxon>
        <taxon>Gunneridae</taxon>
        <taxon>Pentapetalae</taxon>
        <taxon>asterids</taxon>
        <taxon>Ericales</taxon>
        <taxon>Ericaceae</taxon>
        <taxon>Ericoideae</taxon>
        <taxon>Rhodoreae</taxon>
        <taxon>Rhododendron</taxon>
    </lineage>
</organism>
<name>A0AAV6HNV4_9ERIC</name>
<comment type="caution">
    <text evidence="1">The sequence shown here is derived from an EMBL/GenBank/DDBJ whole genome shotgun (WGS) entry which is preliminary data.</text>
</comment>
<keyword evidence="2" id="KW-1185">Reference proteome</keyword>
<reference evidence="1 2" key="1">
    <citation type="submission" date="2020-08" db="EMBL/GenBank/DDBJ databases">
        <title>Plant Genome Project.</title>
        <authorList>
            <person name="Zhang R.-G."/>
        </authorList>
    </citation>
    <scope>NUCLEOTIDE SEQUENCE [LARGE SCALE GENOMIC DNA]</scope>
    <source>
        <strain evidence="1">WSP0</strain>
        <tissue evidence="1">Leaf</tissue>
    </source>
</reference>
<gene>
    <name evidence="1" type="ORF">RHGRI_035893</name>
</gene>
<evidence type="ECO:0000313" key="2">
    <source>
        <dbReference type="Proteomes" id="UP000823749"/>
    </source>
</evidence>
<evidence type="ECO:0000313" key="1">
    <source>
        <dbReference type="EMBL" id="KAG5514644.1"/>
    </source>
</evidence>
<dbReference type="Proteomes" id="UP000823749">
    <property type="component" value="Chromosome 13"/>
</dbReference>
<sequence>MQYVSLKSSVAFAISPKVNFPSLSQMSDSKLSFILVLSVRSWCCFDDLRRMRHPKMTAIKNKTPTTGTMTPIRTFLSNLFDFPLEEFALQGDNPSAFPHNPEFPR</sequence>
<proteinExistence type="predicted"/>
<accession>A0AAV6HNV4</accession>